<dbReference type="InterPro" id="IPR036259">
    <property type="entry name" value="MFS_trans_sf"/>
</dbReference>
<dbReference type="SUPFAM" id="SSF103473">
    <property type="entry name" value="MFS general substrate transporter"/>
    <property type="match status" value="1"/>
</dbReference>
<dbReference type="PANTHER" id="PTHR42718:SF9">
    <property type="entry name" value="MAJOR FACILITATOR SUPERFAMILY MULTIDRUG TRANSPORTER MFSC"/>
    <property type="match status" value="1"/>
</dbReference>
<evidence type="ECO:0000256" key="5">
    <source>
        <dbReference type="ARBA" id="ARBA00023136"/>
    </source>
</evidence>
<comment type="caution">
    <text evidence="8">The sequence shown here is derived from an EMBL/GenBank/DDBJ whole genome shotgun (WGS) entry which is preliminary data.</text>
</comment>
<comment type="subcellular location">
    <subcellularLocation>
        <location evidence="1">Cell membrane</location>
        <topology evidence="1">Multi-pass membrane protein</topology>
    </subcellularLocation>
</comment>
<feature type="transmembrane region" description="Helical" evidence="6">
    <location>
        <begin position="251"/>
        <end position="274"/>
    </location>
</feature>
<dbReference type="PRINTS" id="PR01036">
    <property type="entry name" value="TCRTETB"/>
</dbReference>
<feature type="transmembrane region" description="Helical" evidence="6">
    <location>
        <begin position="130"/>
        <end position="149"/>
    </location>
</feature>
<dbReference type="InterPro" id="IPR020846">
    <property type="entry name" value="MFS_dom"/>
</dbReference>
<evidence type="ECO:0000313" key="9">
    <source>
        <dbReference type="Proteomes" id="UP000649955"/>
    </source>
</evidence>
<dbReference type="Proteomes" id="UP000649955">
    <property type="component" value="Unassembled WGS sequence"/>
</dbReference>
<dbReference type="PROSITE" id="PS50850">
    <property type="entry name" value="MFS"/>
    <property type="match status" value="1"/>
</dbReference>
<feature type="transmembrane region" description="Helical" evidence="6">
    <location>
        <begin position="214"/>
        <end position="230"/>
    </location>
</feature>
<dbReference type="EMBL" id="BNAW01000004">
    <property type="protein sequence ID" value="GHG00693.1"/>
    <property type="molecule type" value="Genomic_DNA"/>
</dbReference>
<keyword evidence="9" id="KW-1185">Reference proteome</keyword>
<feature type="transmembrane region" description="Helical" evidence="6">
    <location>
        <begin position="72"/>
        <end position="91"/>
    </location>
</feature>
<evidence type="ECO:0000256" key="1">
    <source>
        <dbReference type="ARBA" id="ARBA00004651"/>
    </source>
</evidence>
<sequence length="423" mass="42721">MRKWWPLAVVCAGSFLFLLDSTVVTVALPRIGADLTASVGQLQWVPNVYTLVLAVLMLAVGSLADRFGLRRVFLGGLGVFGLASLACGVSPDIGTLIAARGVQAIGGAALAVTGFAILAASYDGRSRGTAISVFFAVNGLGAAAGPVVGGVLTEYFGWPAIFFVNVPLAVATGVFALRAVRPDEPGRPGRFDVAGAVWFAVGAASLVHGLTVDRWALAVSALGFAGFVVVERRRAEPMLDLRLFRDGGFATLIACVAASTLTFAALVSVSLWLGLSRSPVAAGLALAPLAAASFLTSTLLGKVLHRFPPRVLLGAGVLVGALGCLSLLVLAIPLGLAVTGIGVGIAGPAMGAAIASAAPPDRAGMAAAIMTTTRQFGQTLGVAVLGMAYQAGGLTPVYVVAALCGGVTGLLALVPRRQARVPA</sequence>
<feature type="transmembrane region" description="Helical" evidence="6">
    <location>
        <begin position="155"/>
        <end position="177"/>
    </location>
</feature>
<dbReference type="Gene3D" id="1.20.1250.20">
    <property type="entry name" value="MFS general substrate transporter like domains"/>
    <property type="match status" value="1"/>
</dbReference>
<evidence type="ECO:0000313" key="8">
    <source>
        <dbReference type="EMBL" id="GHG00693.1"/>
    </source>
</evidence>
<accession>A0ABQ3K2F7</accession>
<keyword evidence="5 6" id="KW-0472">Membrane</keyword>
<evidence type="ECO:0000256" key="4">
    <source>
        <dbReference type="ARBA" id="ARBA00022989"/>
    </source>
</evidence>
<dbReference type="Pfam" id="PF07690">
    <property type="entry name" value="MFS_1"/>
    <property type="match status" value="1"/>
</dbReference>
<protein>
    <submittedName>
        <fullName evidence="8">MFS transporter</fullName>
    </submittedName>
</protein>
<feature type="transmembrane region" description="Helical" evidence="6">
    <location>
        <begin position="97"/>
        <end position="118"/>
    </location>
</feature>
<keyword evidence="2" id="KW-0813">Transport</keyword>
<dbReference type="RefSeq" id="WP_191307525.1">
    <property type="nucleotide sequence ID" value="NZ_BNAW01000004.1"/>
</dbReference>
<feature type="domain" description="Major facilitator superfamily (MFS) profile" evidence="7">
    <location>
        <begin position="6"/>
        <end position="420"/>
    </location>
</feature>
<gene>
    <name evidence="8" type="ORF">GCM10017567_14570</name>
</gene>
<keyword evidence="3 6" id="KW-0812">Transmembrane</keyword>
<name>A0ABQ3K2F7_9PSEU</name>
<evidence type="ECO:0000259" key="7">
    <source>
        <dbReference type="PROSITE" id="PS50850"/>
    </source>
</evidence>
<evidence type="ECO:0000256" key="6">
    <source>
        <dbReference type="SAM" id="Phobius"/>
    </source>
</evidence>
<evidence type="ECO:0000256" key="3">
    <source>
        <dbReference type="ARBA" id="ARBA00022692"/>
    </source>
</evidence>
<feature type="transmembrane region" description="Helical" evidence="6">
    <location>
        <begin position="312"/>
        <end position="332"/>
    </location>
</feature>
<dbReference type="PANTHER" id="PTHR42718">
    <property type="entry name" value="MAJOR FACILITATOR SUPERFAMILY MULTIDRUG TRANSPORTER MFSC"/>
    <property type="match status" value="1"/>
</dbReference>
<dbReference type="InterPro" id="IPR011701">
    <property type="entry name" value="MFS"/>
</dbReference>
<keyword evidence="4 6" id="KW-1133">Transmembrane helix</keyword>
<reference evidence="9" key="1">
    <citation type="journal article" date="2019" name="Int. J. Syst. Evol. Microbiol.">
        <title>The Global Catalogue of Microorganisms (GCM) 10K type strain sequencing project: providing services to taxonomists for standard genome sequencing and annotation.</title>
        <authorList>
            <consortium name="The Broad Institute Genomics Platform"/>
            <consortium name="The Broad Institute Genome Sequencing Center for Infectious Disease"/>
            <person name="Wu L."/>
            <person name="Ma J."/>
        </authorList>
    </citation>
    <scope>NUCLEOTIDE SEQUENCE [LARGE SCALE GENOMIC DNA]</scope>
    <source>
        <strain evidence="9">CGMCC 4.7680</strain>
    </source>
</reference>
<dbReference type="CDD" id="cd17321">
    <property type="entry name" value="MFS_MMR_MDR_like"/>
    <property type="match status" value="1"/>
</dbReference>
<proteinExistence type="predicted"/>
<feature type="transmembrane region" description="Helical" evidence="6">
    <location>
        <begin position="43"/>
        <end position="60"/>
    </location>
</feature>
<evidence type="ECO:0000256" key="2">
    <source>
        <dbReference type="ARBA" id="ARBA00022448"/>
    </source>
</evidence>
<feature type="transmembrane region" description="Helical" evidence="6">
    <location>
        <begin position="280"/>
        <end position="300"/>
    </location>
</feature>
<feature type="transmembrane region" description="Helical" evidence="6">
    <location>
        <begin position="189"/>
        <end position="208"/>
    </location>
</feature>
<dbReference type="Gene3D" id="1.20.1720.10">
    <property type="entry name" value="Multidrug resistance protein D"/>
    <property type="match status" value="1"/>
</dbReference>
<organism evidence="8 9">
    <name type="scientific">Amycolatopsis bullii</name>
    <dbReference type="NCBI Taxonomy" id="941987"/>
    <lineage>
        <taxon>Bacteria</taxon>
        <taxon>Bacillati</taxon>
        <taxon>Actinomycetota</taxon>
        <taxon>Actinomycetes</taxon>
        <taxon>Pseudonocardiales</taxon>
        <taxon>Pseudonocardiaceae</taxon>
        <taxon>Amycolatopsis</taxon>
    </lineage>
</organism>
<feature type="transmembrane region" description="Helical" evidence="6">
    <location>
        <begin position="338"/>
        <end position="358"/>
    </location>
</feature>